<comment type="caution">
    <text evidence="2">The sequence shown here is derived from an EMBL/GenBank/DDBJ whole genome shotgun (WGS) entry which is preliminary data.</text>
</comment>
<gene>
    <name evidence="2" type="ORF">BCS93_13200</name>
</gene>
<organism evidence="2 3">
    <name type="scientific">Vibrio breoganii</name>
    <dbReference type="NCBI Taxonomy" id="553239"/>
    <lineage>
        <taxon>Bacteria</taxon>
        <taxon>Pseudomonadati</taxon>
        <taxon>Pseudomonadota</taxon>
        <taxon>Gammaproteobacteria</taxon>
        <taxon>Vibrionales</taxon>
        <taxon>Vibrionaceae</taxon>
        <taxon>Vibrio</taxon>
    </lineage>
</organism>
<evidence type="ECO:0000256" key="1">
    <source>
        <dbReference type="SAM" id="Phobius"/>
    </source>
</evidence>
<dbReference type="Pfam" id="PF04955">
    <property type="entry name" value="HupE_UreJ"/>
    <property type="match status" value="1"/>
</dbReference>
<dbReference type="Proteomes" id="UP000235611">
    <property type="component" value="Unassembled WGS sequence"/>
</dbReference>
<dbReference type="EMBL" id="MDBO01000089">
    <property type="protein sequence ID" value="PMP09103.1"/>
    <property type="molecule type" value="Genomic_DNA"/>
</dbReference>
<reference evidence="3" key="1">
    <citation type="submission" date="2016-07" db="EMBL/GenBank/DDBJ databases">
        <title>Nontailed viruses are major unrecognized killers of bacteria in the ocean.</title>
        <authorList>
            <person name="Kauffman K."/>
            <person name="Hussain F."/>
            <person name="Yang J."/>
            <person name="Arevalo P."/>
            <person name="Brown J."/>
            <person name="Cutler M."/>
            <person name="Kelly L."/>
            <person name="Polz M.F."/>
        </authorList>
    </citation>
    <scope>NUCLEOTIDE SEQUENCE [LARGE SCALE GENOMIC DNA]</scope>
    <source>
        <strain evidence="3">10N.222.49.A5</strain>
    </source>
</reference>
<keyword evidence="1" id="KW-0812">Transmembrane</keyword>
<feature type="transmembrane region" description="Helical" evidence="1">
    <location>
        <begin position="88"/>
        <end position="104"/>
    </location>
</feature>
<dbReference type="PIRSF" id="PIRSF016919">
    <property type="entry name" value="HupE_UreJ"/>
    <property type="match status" value="1"/>
</dbReference>
<feature type="transmembrane region" description="Helical" evidence="1">
    <location>
        <begin position="31"/>
        <end position="53"/>
    </location>
</feature>
<feature type="transmembrane region" description="Helical" evidence="1">
    <location>
        <begin position="111"/>
        <end position="128"/>
    </location>
</feature>
<keyword evidence="1" id="KW-1133">Transmembrane helix</keyword>
<dbReference type="AlphaFoldDB" id="A0AAP8SW51"/>
<dbReference type="InterPro" id="IPR007038">
    <property type="entry name" value="HupE_UreJ"/>
</dbReference>
<keyword evidence="1" id="KW-0472">Membrane</keyword>
<proteinExistence type="predicted"/>
<evidence type="ECO:0000313" key="2">
    <source>
        <dbReference type="EMBL" id="PMP09103.1"/>
    </source>
</evidence>
<name>A0AAP8SW51_9VIBR</name>
<evidence type="ECO:0000313" key="3">
    <source>
        <dbReference type="Proteomes" id="UP000235611"/>
    </source>
</evidence>
<feature type="transmembrane region" description="Helical" evidence="1">
    <location>
        <begin position="140"/>
        <end position="159"/>
    </location>
</feature>
<protein>
    <submittedName>
        <fullName evidence="2">Urease accessory protein UreJ</fullName>
    </submittedName>
</protein>
<accession>A0AAP8SW51</accession>
<feature type="transmembrane region" description="Helical" evidence="1">
    <location>
        <begin position="60"/>
        <end position="82"/>
    </location>
</feature>
<sequence>MATVLSLATPAVAFAHPGHDHHSFSAGLTHPITGFDHLIMLLAFGLLIGCLSLNKAKTAGLLGAGILSLLVGLFAGQALGYAAFVEPMIIASLFVVSVCLWQVFNPSAKKVTAALSVSVGLLFFHGYAHGVEAASSLSQFALGMTATAATLVLCGSVVGRWISSKWLSVGIASASALLMIAA</sequence>